<dbReference type="GO" id="GO:0005811">
    <property type="term" value="C:lipid droplet"/>
    <property type="evidence" value="ECO:0007669"/>
    <property type="project" value="TreeGrafter"/>
</dbReference>
<name>A0A316U7G0_9BASI</name>
<dbReference type="PANTHER" id="PTHR28153">
    <property type="entry name" value="PROTEIN, PUTATIVE-RELATED"/>
    <property type="match status" value="1"/>
</dbReference>
<keyword evidence="3" id="KW-1185">Reference proteome</keyword>
<dbReference type="PANTHER" id="PTHR28153:SF1">
    <property type="entry name" value="DUF4484 DOMAIN-CONTAINING PROTEIN"/>
    <property type="match status" value="1"/>
</dbReference>
<reference evidence="2 3" key="1">
    <citation type="journal article" date="2018" name="Mol. Biol. Evol.">
        <title>Broad Genomic Sampling Reveals a Smut Pathogenic Ancestry of the Fungal Clade Ustilaginomycotina.</title>
        <authorList>
            <person name="Kijpornyongpan T."/>
            <person name="Mondo S.J."/>
            <person name="Barry K."/>
            <person name="Sandor L."/>
            <person name="Lee J."/>
            <person name="Lipzen A."/>
            <person name="Pangilinan J."/>
            <person name="LaButti K."/>
            <person name="Hainaut M."/>
            <person name="Henrissat B."/>
            <person name="Grigoriev I.V."/>
            <person name="Spatafora J.W."/>
            <person name="Aime M.C."/>
        </authorList>
    </citation>
    <scope>NUCLEOTIDE SEQUENCE [LARGE SCALE GENOMIC DNA]</scope>
    <source>
        <strain evidence="2 3">MCA 4718</strain>
    </source>
</reference>
<accession>A0A316U7G0</accession>
<evidence type="ECO:0000256" key="1">
    <source>
        <dbReference type="SAM" id="MobiDB-lite"/>
    </source>
</evidence>
<dbReference type="RefSeq" id="XP_025347541.1">
    <property type="nucleotide sequence ID" value="XM_025489730.1"/>
</dbReference>
<dbReference type="Pfam" id="PF09804">
    <property type="entry name" value="DENND11"/>
    <property type="match status" value="1"/>
</dbReference>
<gene>
    <name evidence="2" type="ORF">BCV69DRAFT_207981</name>
</gene>
<evidence type="ECO:0000313" key="3">
    <source>
        <dbReference type="Proteomes" id="UP000245942"/>
    </source>
</evidence>
<sequence>MAAVAAHGPAASSSSSTFPPRPSNLLTIFQAHFHTRRGNELTFQSGHDLDLAGVEWKVLPSGSHALSSDLLWFTLPDTAEGEGHGYDKVGVACFRNRKLTGSAEEEADAETEQSGGGTDANQQEARRLDERGARMTAVGVIIASQSSIPSHQLAAVLPHLEALSLLADASSLQPRNHSVLKNFLESHRFNTASSAACFPSLHVRSPAPLTRWPESIYDPLLDLPSIVNALGLILPDVLRSLLVSGTRLLLFSPQGVETRSAASIAWTLAEIVEAALTIADENEERDEEAALSPKLQRLHQHIPQVRGIIGLHEISHLQDEEARKKQAATMSGVRPKRGWIAWTTDKLTRCDRAVRLRRLS</sequence>
<dbReference type="OrthoDB" id="2152680at2759"/>
<dbReference type="Proteomes" id="UP000245942">
    <property type="component" value="Unassembled WGS sequence"/>
</dbReference>
<dbReference type="EMBL" id="KZ819328">
    <property type="protein sequence ID" value="PWN20381.1"/>
    <property type="molecule type" value="Genomic_DNA"/>
</dbReference>
<dbReference type="STRING" id="1684307.A0A316U7G0"/>
<evidence type="ECO:0000313" key="2">
    <source>
        <dbReference type="EMBL" id="PWN20381.1"/>
    </source>
</evidence>
<feature type="region of interest" description="Disordered" evidence="1">
    <location>
        <begin position="103"/>
        <end position="126"/>
    </location>
</feature>
<proteinExistence type="predicted"/>
<dbReference type="AlphaFoldDB" id="A0A316U7G0"/>
<protein>
    <submittedName>
        <fullName evidence="2">Uncharacterized protein</fullName>
    </submittedName>
</protein>
<dbReference type="GeneID" id="37011464"/>
<dbReference type="InterPro" id="IPR053056">
    <property type="entry name" value="Lipid_Metab_Assoc_Protein"/>
</dbReference>
<dbReference type="InterPro" id="IPR018626">
    <property type="entry name" value="LCHN/Anr2"/>
</dbReference>
<organism evidence="2 3">
    <name type="scientific">Pseudomicrostroma glucosiphilum</name>
    <dbReference type="NCBI Taxonomy" id="1684307"/>
    <lineage>
        <taxon>Eukaryota</taxon>
        <taxon>Fungi</taxon>
        <taxon>Dikarya</taxon>
        <taxon>Basidiomycota</taxon>
        <taxon>Ustilaginomycotina</taxon>
        <taxon>Exobasidiomycetes</taxon>
        <taxon>Microstromatales</taxon>
        <taxon>Microstromatales incertae sedis</taxon>
        <taxon>Pseudomicrostroma</taxon>
    </lineage>
</organism>